<keyword evidence="2" id="KW-0732">Signal</keyword>
<feature type="signal peptide" evidence="2">
    <location>
        <begin position="1"/>
        <end position="17"/>
    </location>
</feature>
<organism evidence="3 4">
    <name type="scientific">Magallana gigas</name>
    <name type="common">Pacific oyster</name>
    <name type="synonym">Crassostrea gigas</name>
    <dbReference type="NCBI Taxonomy" id="29159"/>
    <lineage>
        <taxon>Eukaryota</taxon>
        <taxon>Metazoa</taxon>
        <taxon>Spiralia</taxon>
        <taxon>Lophotrochozoa</taxon>
        <taxon>Mollusca</taxon>
        <taxon>Bivalvia</taxon>
        <taxon>Autobranchia</taxon>
        <taxon>Pteriomorphia</taxon>
        <taxon>Ostreida</taxon>
        <taxon>Ostreoidea</taxon>
        <taxon>Ostreidae</taxon>
        <taxon>Magallana</taxon>
    </lineage>
</organism>
<feature type="region of interest" description="Disordered" evidence="1">
    <location>
        <begin position="81"/>
        <end position="111"/>
    </location>
</feature>
<keyword evidence="4" id="KW-1185">Reference proteome</keyword>
<protein>
    <submittedName>
        <fullName evidence="3">Uncharacterized protein</fullName>
    </submittedName>
</protein>
<evidence type="ECO:0000313" key="3">
    <source>
        <dbReference type="EnsemblMetazoa" id="G33545.1:cds"/>
    </source>
</evidence>
<evidence type="ECO:0000256" key="1">
    <source>
        <dbReference type="SAM" id="MobiDB-lite"/>
    </source>
</evidence>
<sequence length="286" mass="32371">MGVAALTLVVVMVSGCALRALLKRYNIEEVEMTTHETSVQTSAPEEKNNFLLAQTRPPGHHKVRSDGFVNEYQGAREFQHFGLTPNSTPAASQVTHHENSSDDADDDGPADEIIDLDRRVMQFLDDAVLSDPNSDDGNEYECEGSLGSIENVPLLHDDPDLFKIREAKIRGCGCKNKCVSIFSDDTLYSHILNMREMSKEEKDMYIMGSLVDSCKETTKREKKRIRSRQTFMFSGEWVCRNTFLLVYDIGKHFLLNIITHRNTHGVTARKHGNLGRNPVIRYNMMT</sequence>
<dbReference type="Proteomes" id="UP000005408">
    <property type="component" value="Unassembled WGS sequence"/>
</dbReference>
<proteinExistence type="predicted"/>
<dbReference type="AlphaFoldDB" id="A0A8W8MPA0"/>
<name>A0A8W8MPA0_MAGGI</name>
<accession>A0A8W8MPA0</accession>
<feature type="compositionally biased region" description="Polar residues" evidence="1">
    <location>
        <begin position="84"/>
        <end position="94"/>
    </location>
</feature>
<feature type="chain" id="PRO_5036446592" evidence="2">
    <location>
        <begin position="18"/>
        <end position="286"/>
    </location>
</feature>
<evidence type="ECO:0000256" key="2">
    <source>
        <dbReference type="SAM" id="SignalP"/>
    </source>
</evidence>
<reference evidence="3" key="1">
    <citation type="submission" date="2022-08" db="UniProtKB">
        <authorList>
            <consortium name="EnsemblMetazoa"/>
        </authorList>
    </citation>
    <scope>IDENTIFICATION</scope>
    <source>
        <strain evidence="3">05x7-T-G4-1.051#20</strain>
    </source>
</reference>
<evidence type="ECO:0000313" key="4">
    <source>
        <dbReference type="Proteomes" id="UP000005408"/>
    </source>
</evidence>
<dbReference type="EnsemblMetazoa" id="G33545.1">
    <property type="protein sequence ID" value="G33545.1:cds"/>
    <property type="gene ID" value="G33545"/>
</dbReference>
<feature type="compositionally biased region" description="Acidic residues" evidence="1">
    <location>
        <begin position="101"/>
        <end position="111"/>
    </location>
</feature>